<keyword evidence="6" id="KW-1185">Reference proteome</keyword>
<dbReference type="SUPFAM" id="SSF49599">
    <property type="entry name" value="TRAF domain-like"/>
    <property type="match status" value="1"/>
</dbReference>
<evidence type="ECO:0000313" key="6">
    <source>
        <dbReference type="Proteomes" id="UP000515163"/>
    </source>
</evidence>
<evidence type="ECO:0000256" key="3">
    <source>
        <dbReference type="ARBA" id="ARBA00022833"/>
    </source>
</evidence>
<name>A0A6P8I015_ACTTE</name>
<evidence type="ECO:0000256" key="1">
    <source>
        <dbReference type="ARBA" id="ARBA00022723"/>
    </source>
</evidence>
<organism evidence="6 7">
    <name type="scientific">Actinia tenebrosa</name>
    <name type="common">Australian red waratah sea anemone</name>
    <dbReference type="NCBI Taxonomy" id="6105"/>
    <lineage>
        <taxon>Eukaryota</taxon>
        <taxon>Metazoa</taxon>
        <taxon>Cnidaria</taxon>
        <taxon>Anthozoa</taxon>
        <taxon>Hexacorallia</taxon>
        <taxon>Actiniaria</taxon>
        <taxon>Actiniidae</taxon>
        <taxon>Actinia</taxon>
    </lineage>
</organism>
<dbReference type="KEGG" id="aten:116297046"/>
<dbReference type="GO" id="GO:0008270">
    <property type="term" value="F:zinc ion binding"/>
    <property type="evidence" value="ECO:0007669"/>
    <property type="project" value="UniProtKB-KW"/>
</dbReference>
<dbReference type="GeneID" id="116297046"/>
<dbReference type="Gene3D" id="3.30.40.10">
    <property type="entry name" value="Zinc/RING finger domain, C3HC4 (zinc finger)"/>
    <property type="match status" value="2"/>
</dbReference>
<keyword evidence="2 4" id="KW-0863">Zinc-finger</keyword>
<evidence type="ECO:0000256" key="2">
    <source>
        <dbReference type="ARBA" id="ARBA00022771"/>
    </source>
</evidence>
<feature type="domain" description="RING-type" evidence="5">
    <location>
        <begin position="18"/>
        <end position="58"/>
    </location>
</feature>
<dbReference type="RefSeq" id="XP_031561043.1">
    <property type="nucleotide sequence ID" value="XM_031705183.1"/>
</dbReference>
<dbReference type="SUPFAM" id="SSF57850">
    <property type="entry name" value="RING/U-box"/>
    <property type="match status" value="1"/>
</dbReference>
<reference evidence="7" key="1">
    <citation type="submission" date="2025-08" db="UniProtKB">
        <authorList>
            <consortium name="RefSeq"/>
        </authorList>
    </citation>
    <scope>IDENTIFICATION</scope>
    <source>
        <tissue evidence="7">Tentacle</tissue>
    </source>
</reference>
<dbReference type="Proteomes" id="UP000515163">
    <property type="component" value="Unplaced"/>
</dbReference>
<dbReference type="PROSITE" id="PS00518">
    <property type="entry name" value="ZF_RING_1"/>
    <property type="match status" value="1"/>
</dbReference>
<keyword evidence="3" id="KW-0862">Zinc</keyword>
<dbReference type="InterPro" id="IPR017907">
    <property type="entry name" value="Znf_RING_CS"/>
</dbReference>
<dbReference type="PANTHER" id="PTHR10131:SF94">
    <property type="entry name" value="TNF RECEPTOR-ASSOCIATED FACTOR 4"/>
    <property type="match status" value="1"/>
</dbReference>
<dbReference type="InParanoid" id="A0A6P8I015"/>
<dbReference type="SMART" id="SM00184">
    <property type="entry name" value="RING"/>
    <property type="match status" value="1"/>
</dbReference>
<sequence length="298" mass="34359">MGYGLHKFVGKVDPNLICSICVGVLEKAVTTICGHSFCEDCLDKWLDRPQARSCPSCRSHVLKVDLIPVHALRGIVDGLSVHCDNSENGCEMVMKLEKHQVHLESCPYGMVECKACHSEVKRLDLVDHHEECTVLQSLAAKMKGELANDPTTESLYTLIAELKIDLQNTKSKLFESENEVSRVGRQLKRMKLRMQIDDDLEYDPEWDPDYSYGYSPSSIAHLSSIIAKYLLNKPYYVDRNRVFNAVKRCHDYYHSYASYYQDVHMLLATAYASNWFTENQRSNFECWLNNLTRQRFLR</sequence>
<keyword evidence="1" id="KW-0479">Metal-binding</keyword>
<proteinExistence type="predicted"/>
<dbReference type="PANTHER" id="PTHR10131">
    <property type="entry name" value="TNF RECEPTOR ASSOCIATED FACTOR"/>
    <property type="match status" value="1"/>
</dbReference>
<gene>
    <name evidence="7" type="primary">LOC116297046</name>
</gene>
<dbReference type="OrthoDB" id="1630758at2759"/>
<evidence type="ECO:0000259" key="5">
    <source>
        <dbReference type="PROSITE" id="PS50089"/>
    </source>
</evidence>
<dbReference type="AlphaFoldDB" id="A0A6P8I015"/>
<evidence type="ECO:0000256" key="4">
    <source>
        <dbReference type="PROSITE-ProRule" id="PRU00175"/>
    </source>
</evidence>
<dbReference type="InterPro" id="IPR001841">
    <property type="entry name" value="Znf_RING"/>
</dbReference>
<dbReference type="Pfam" id="PF13923">
    <property type="entry name" value="zf-C3HC4_2"/>
    <property type="match status" value="1"/>
</dbReference>
<dbReference type="InterPro" id="IPR013083">
    <property type="entry name" value="Znf_RING/FYVE/PHD"/>
</dbReference>
<evidence type="ECO:0000313" key="7">
    <source>
        <dbReference type="RefSeq" id="XP_031561043.1"/>
    </source>
</evidence>
<protein>
    <submittedName>
        <fullName evidence="7">E3 ubiquitin-protein ligase NRDP1-like</fullName>
    </submittedName>
</protein>
<dbReference type="PROSITE" id="PS50089">
    <property type="entry name" value="ZF_RING_2"/>
    <property type="match status" value="1"/>
</dbReference>
<accession>A0A6P8I015</accession>